<gene>
    <name evidence="2" type="ORF">FYJ50_08295</name>
</gene>
<evidence type="ECO:0000256" key="1">
    <source>
        <dbReference type="SAM" id="Phobius"/>
    </source>
</evidence>
<feature type="transmembrane region" description="Helical" evidence="1">
    <location>
        <begin position="190"/>
        <end position="208"/>
    </location>
</feature>
<feature type="transmembrane region" description="Helical" evidence="1">
    <location>
        <begin position="99"/>
        <end position="119"/>
    </location>
</feature>
<dbReference type="Pfam" id="PF11368">
    <property type="entry name" value="DUF3169"/>
    <property type="match status" value="1"/>
</dbReference>
<protein>
    <submittedName>
        <fullName evidence="2">DUF3169 family protein</fullName>
    </submittedName>
</protein>
<dbReference type="InterPro" id="IPR021509">
    <property type="entry name" value="DUF3169"/>
</dbReference>
<feature type="transmembrane region" description="Helical" evidence="1">
    <location>
        <begin position="125"/>
        <end position="145"/>
    </location>
</feature>
<organism evidence="2 3">
    <name type="scientific">Floccifex porci</name>
    <dbReference type="NCBI Taxonomy" id="2606629"/>
    <lineage>
        <taxon>Bacteria</taxon>
        <taxon>Bacillati</taxon>
        <taxon>Bacillota</taxon>
        <taxon>Erysipelotrichia</taxon>
        <taxon>Erysipelotrichales</taxon>
        <taxon>Erysipelotrichaceae</taxon>
        <taxon>Floccifex</taxon>
    </lineage>
</organism>
<sequence>MNMNNDKKIMIRFVFIMIISLIIGGFIGFLIGGYYQELFEWSIYLSDLLITYGVFAYGIGYFLLLISTIYYFKAKSYLKALEDEINYETANKTLSKAMIFNNVAMPLMFICLGLSAYSLFDLGMISFLLIVVYIVWTLILSNVIIKSIKQMAPEKKGNVFDVKFQKDWYESCDELEKLQIGNACYKTFKCMTNIYLVSAVIICCLSYTGFISPFWILFIGMLWILQQAIYSIYCMKENI</sequence>
<dbReference type="Proteomes" id="UP000470082">
    <property type="component" value="Unassembled WGS sequence"/>
</dbReference>
<evidence type="ECO:0000313" key="2">
    <source>
        <dbReference type="EMBL" id="MSS02087.1"/>
    </source>
</evidence>
<dbReference type="EMBL" id="VUMM01000019">
    <property type="protein sequence ID" value="MSS02087.1"/>
    <property type="molecule type" value="Genomic_DNA"/>
</dbReference>
<feature type="transmembrane region" description="Helical" evidence="1">
    <location>
        <begin position="48"/>
        <end position="72"/>
    </location>
</feature>
<proteinExistence type="predicted"/>
<keyword evidence="3" id="KW-1185">Reference proteome</keyword>
<dbReference type="AlphaFoldDB" id="A0A7X2T437"/>
<evidence type="ECO:0000313" key="3">
    <source>
        <dbReference type="Proteomes" id="UP000470082"/>
    </source>
</evidence>
<accession>A0A7X2T437</accession>
<feature type="transmembrane region" description="Helical" evidence="1">
    <location>
        <begin position="214"/>
        <end position="233"/>
    </location>
</feature>
<keyword evidence="1" id="KW-1133">Transmembrane helix</keyword>
<comment type="caution">
    <text evidence="2">The sequence shown here is derived from an EMBL/GenBank/DDBJ whole genome shotgun (WGS) entry which is preliminary data.</text>
</comment>
<keyword evidence="1" id="KW-0812">Transmembrane</keyword>
<feature type="transmembrane region" description="Helical" evidence="1">
    <location>
        <begin position="12"/>
        <end position="36"/>
    </location>
</feature>
<keyword evidence="1" id="KW-0472">Membrane</keyword>
<reference evidence="2 3" key="1">
    <citation type="submission" date="2019-08" db="EMBL/GenBank/DDBJ databases">
        <title>In-depth cultivation of the pig gut microbiome towards novel bacterial diversity and tailored functional studies.</title>
        <authorList>
            <person name="Wylensek D."/>
            <person name="Hitch T.C.A."/>
            <person name="Clavel T."/>
        </authorList>
    </citation>
    <scope>NUCLEOTIDE SEQUENCE [LARGE SCALE GENOMIC DNA]</scope>
    <source>
        <strain evidence="2 3">LKV-178-WT-2G</strain>
    </source>
</reference>
<name>A0A7X2T437_9FIRM</name>